<organism evidence="5 9">
    <name type="scientific">Agrobacterium vitis</name>
    <name type="common">Rhizobium vitis</name>
    <dbReference type="NCBI Taxonomy" id="373"/>
    <lineage>
        <taxon>Bacteria</taxon>
        <taxon>Pseudomonadati</taxon>
        <taxon>Pseudomonadota</taxon>
        <taxon>Alphaproteobacteria</taxon>
        <taxon>Hyphomicrobiales</taxon>
        <taxon>Rhizobiaceae</taxon>
        <taxon>Rhizobium/Agrobacterium group</taxon>
        <taxon>Agrobacterium</taxon>
    </lineage>
</organism>
<keyword evidence="2" id="KW-0456">Lyase</keyword>
<dbReference type="Proteomes" id="UP000175993">
    <property type="component" value="Unassembled WGS sequence"/>
</dbReference>
<dbReference type="GO" id="GO:0005737">
    <property type="term" value="C:cytoplasm"/>
    <property type="evidence" value="ECO:0007669"/>
    <property type="project" value="TreeGrafter"/>
</dbReference>
<feature type="domain" description="DJ-1/PfpI" evidence="4">
    <location>
        <begin position="25"/>
        <end position="217"/>
    </location>
</feature>
<protein>
    <submittedName>
        <fullName evidence="5">Type 1 glutamine amidotransferase domain-containing protein</fullName>
    </submittedName>
</protein>
<dbReference type="AlphaFoldDB" id="A0A368NNI4"/>
<dbReference type="InterPro" id="IPR002818">
    <property type="entry name" value="DJ-1/PfpI"/>
</dbReference>
<accession>A0A368NNI4</accession>
<proteinExistence type="inferred from homology"/>
<dbReference type="Proteomes" id="UP000655037">
    <property type="component" value="Unassembled WGS sequence"/>
</dbReference>
<reference evidence="5 9" key="1">
    <citation type="submission" date="2018-08" db="EMBL/GenBank/DDBJ databases">
        <title>Genome sequencing of Agrobacterium vitis strain ICMP 10754.</title>
        <authorList>
            <person name="Visnovsky S.B."/>
            <person name="Pitman A.R."/>
        </authorList>
    </citation>
    <scope>NUCLEOTIDE SEQUENCE [LARGE SCALE GENOMIC DNA]</scope>
    <source>
        <strain evidence="5 9">ICMP 10754</strain>
    </source>
</reference>
<keyword evidence="5" id="KW-0808">Transferase</keyword>
<dbReference type="PANTHER" id="PTHR48094">
    <property type="entry name" value="PROTEIN/NUCLEIC ACID DEGLYCASE DJ-1-RELATED"/>
    <property type="match status" value="1"/>
</dbReference>
<dbReference type="Pfam" id="PF01965">
    <property type="entry name" value="DJ-1_PfpI"/>
    <property type="match status" value="1"/>
</dbReference>
<gene>
    <name evidence="7" type="ORF">BBI04_025975</name>
    <name evidence="5" type="ORF">DXT89_20530</name>
    <name evidence="6" type="ORF">IEI95_001875</name>
</gene>
<dbReference type="EMBL" id="MBEV02000028">
    <property type="protein sequence ID" value="MUP08233.1"/>
    <property type="molecule type" value="Genomic_DNA"/>
</dbReference>
<dbReference type="PANTHER" id="PTHR48094:SF11">
    <property type="entry name" value="GLUTATHIONE-INDEPENDENT GLYOXALASE HSP31-RELATED"/>
    <property type="match status" value="1"/>
</dbReference>
<dbReference type="GO" id="GO:0019243">
    <property type="term" value="P:methylglyoxal catabolic process to D-lactate via S-lactoyl-glutathione"/>
    <property type="evidence" value="ECO:0007669"/>
    <property type="project" value="TreeGrafter"/>
</dbReference>
<evidence type="ECO:0000313" key="9">
    <source>
        <dbReference type="Proteomes" id="UP000436911"/>
    </source>
</evidence>
<evidence type="ECO:0000313" key="7">
    <source>
        <dbReference type="EMBL" id="MUP08233.1"/>
    </source>
</evidence>
<dbReference type="GeneID" id="60683907"/>
<dbReference type="Gene3D" id="3.40.50.880">
    <property type="match status" value="1"/>
</dbReference>
<dbReference type="OrthoDB" id="9792284at2"/>
<keyword evidence="5" id="KW-0315">Glutamine amidotransferase</keyword>
<evidence type="ECO:0000313" key="6">
    <source>
        <dbReference type="EMBL" id="MBF2713001.1"/>
    </source>
</evidence>
<comment type="caution">
    <text evidence="5">The sequence shown here is derived from an EMBL/GenBank/DDBJ whole genome shotgun (WGS) entry which is preliminary data.</text>
</comment>
<reference evidence="7 8" key="2">
    <citation type="submission" date="2019-11" db="EMBL/GenBank/DDBJ databases">
        <title>Whole-genome sequencing of Allorhizobium vitis.</title>
        <authorList>
            <person name="Gan H.M."/>
            <person name="Savka M.A."/>
        </authorList>
    </citation>
    <scope>NUCLEOTIDE SEQUENCE [LARGE SCALE GENOMIC DNA]</scope>
    <source>
        <strain evidence="7 8">AB4</strain>
    </source>
</reference>
<keyword evidence="1" id="KW-0346">Stress response</keyword>
<dbReference type="InterPro" id="IPR029062">
    <property type="entry name" value="Class_I_gatase-like"/>
</dbReference>
<dbReference type="InterPro" id="IPR050325">
    <property type="entry name" value="Prot/Nucl_acid_deglycase"/>
</dbReference>
<dbReference type="EMBL" id="JACXXJ020000003">
    <property type="protein sequence ID" value="MBF2713001.1"/>
    <property type="molecule type" value="Genomic_DNA"/>
</dbReference>
<comment type="similarity">
    <text evidence="3">Belongs to the peptidase C56 family. HSP31-like subfamily.</text>
</comment>
<sequence>MKILMVLTSHDELGNTGRKTGFWLEEFAAPYYAFLEAGAEITVASPKGGQPPLDPKSDEPGFQTEQTRRFHADPQAQAVLSTTVTLDSVSKDDYDAIFYPGGHGPLWDLAEDKDSIALIEATYRAGKPVAFVCHAPGVLRHVKAADGAPLVRGKKVTGFKNTEEDGVGLTDVVPFLVEDMLKENGGVYTSGDDWGSYAVQDGLLITGQNPGSSVETAGILLATLKAAKAA</sequence>
<dbReference type="RefSeq" id="WP_060720097.1">
    <property type="nucleotide sequence ID" value="NZ_CP118262.1"/>
</dbReference>
<dbReference type="GO" id="GO:0019172">
    <property type="term" value="F:glyoxalase III activity"/>
    <property type="evidence" value="ECO:0007669"/>
    <property type="project" value="TreeGrafter"/>
</dbReference>
<reference evidence="6" key="3">
    <citation type="submission" date="2020-11" db="EMBL/GenBank/DDBJ databases">
        <title>Agrobacterium vitis strain K377 genome.</title>
        <authorList>
            <person name="Xi H."/>
        </authorList>
    </citation>
    <scope>NUCLEOTIDE SEQUENCE</scope>
    <source>
        <strain evidence="6">K377</strain>
    </source>
</reference>
<dbReference type="CDD" id="cd03141">
    <property type="entry name" value="GATase1_Hsp31_like"/>
    <property type="match status" value="1"/>
</dbReference>
<evidence type="ECO:0000256" key="2">
    <source>
        <dbReference type="ARBA" id="ARBA00023239"/>
    </source>
</evidence>
<dbReference type="GO" id="GO:0016740">
    <property type="term" value="F:transferase activity"/>
    <property type="evidence" value="ECO:0007669"/>
    <property type="project" value="UniProtKB-KW"/>
</dbReference>
<dbReference type="Proteomes" id="UP000436911">
    <property type="component" value="Unassembled WGS sequence"/>
</dbReference>
<evidence type="ECO:0000313" key="8">
    <source>
        <dbReference type="Proteomes" id="UP000175993"/>
    </source>
</evidence>
<evidence type="ECO:0000256" key="1">
    <source>
        <dbReference type="ARBA" id="ARBA00023016"/>
    </source>
</evidence>
<name>A0A368NNI4_AGRVI</name>
<evidence type="ECO:0000313" key="5">
    <source>
        <dbReference type="EMBL" id="KAA3523449.1"/>
    </source>
</evidence>
<evidence type="ECO:0000259" key="4">
    <source>
        <dbReference type="Pfam" id="PF01965"/>
    </source>
</evidence>
<dbReference type="SUPFAM" id="SSF52317">
    <property type="entry name" value="Class I glutamine amidotransferase-like"/>
    <property type="match status" value="1"/>
</dbReference>
<dbReference type="EMBL" id="QUSG01000017">
    <property type="protein sequence ID" value="KAA3523449.1"/>
    <property type="molecule type" value="Genomic_DNA"/>
</dbReference>
<evidence type="ECO:0000256" key="3">
    <source>
        <dbReference type="ARBA" id="ARBA00038493"/>
    </source>
</evidence>